<feature type="compositionally biased region" description="Basic and acidic residues" evidence="6">
    <location>
        <begin position="1"/>
        <end position="12"/>
    </location>
</feature>
<feature type="transmembrane region" description="Helical" evidence="7">
    <location>
        <begin position="338"/>
        <end position="367"/>
    </location>
</feature>
<dbReference type="InterPro" id="IPR002293">
    <property type="entry name" value="AA/rel_permease1"/>
</dbReference>
<evidence type="ECO:0000256" key="3">
    <source>
        <dbReference type="ARBA" id="ARBA00022692"/>
    </source>
</evidence>
<dbReference type="PANTHER" id="PTHR45649">
    <property type="entry name" value="AMINO-ACID PERMEASE BAT1"/>
    <property type="match status" value="1"/>
</dbReference>
<feature type="transmembrane region" description="Helical" evidence="7">
    <location>
        <begin position="261"/>
        <end position="284"/>
    </location>
</feature>
<sequence length="533" mass="57327">MDAIDESLKDVSKTTVQPELRDAEAQRAPDRLLEEFGQVERAMHALTDSYVQEMRRTRTTFNLVLMLLVLGSPPYGLATTFFYTLGNGGPLVAVYDWIIVVVANLCVAVSLGEIASLYPVSGGVYYWTYMLSPPGLKPIVSWIVGWLMVVGNLTVSLAVNFATAQLILSAVIIFVPDYVPKPFHTVLTCFAIIIVLGVIALVGQRYLQHVDCKSLCLGRPLISSVLAVLITLPVKAAAGRRSAKFVFADIMDMGAGWPRGVQWLLGFIQGSYCFCGTGMLAAMAEETISPETTLPHSMLAGVSAQGIFGLLFLLPIMFTLGDLSTILASPTGQPIIEIFYEAAGTSGAAFGLFLPILLIGLCCGLACSQATSRSIWAFARDGGIPGKKVFGKASHRLEMPVNAFLLQAGLQCALACIYFGSTAAFNSFVGVSVICLGGSILVPVLMSLVDRRRQVSQSVFYKGKLGAFCSWVTVGWYALLIPLLSFPSYLPVTEANMNYAAVVFVGFAALAMAWYAIYGRTHYQGPPNGHVAL</sequence>
<keyword evidence="9" id="KW-1185">Reference proteome</keyword>
<feature type="transmembrane region" description="Helical" evidence="7">
    <location>
        <begin position="139"/>
        <end position="163"/>
    </location>
</feature>
<evidence type="ECO:0000256" key="1">
    <source>
        <dbReference type="ARBA" id="ARBA00004141"/>
    </source>
</evidence>
<evidence type="ECO:0000256" key="7">
    <source>
        <dbReference type="SAM" id="Phobius"/>
    </source>
</evidence>
<dbReference type="Gene3D" id="1.20.1740.10">
    <property type="entry name" value="Amino acid/polyamine transporter I"/>
    <property type="match status" value="1"/>
</dbReference>
<evidence type="ECO:0000256" key="4">
    <source>
        <dbReference type="ARBA" id="ARBA00022989"/>
    </source>
</evidence>
<protein>
    <submittedName>
        <fullName evidence="8">Amino acid transporter</fullName>
    </submittedName>
</protein>
<feature type="transmembrane region" description="Helical" evidence="7">
    <location>
        <begin position="215"/>
        <end position="234"/>
    </location>
</feature>
<proteinExistence type="predicted"/>
<feature type="transmembrane region" description="Helical" evidence="7">
    <location>
        <begin position="183"/>
        <end position="203"/>
    </location>
</feature>
<feature type="transmembrane region" description="Helical" evidence="7">
    <location>
        <begin position="465"/>
        <end position="485"/>
    </location>
</feature>
<feature type="transmembrane region" description="Helical" evidence="7">
    <location>
        <begin position="427"/>
        <end position="445"/>
    </location>
</feature>
<gene>
    <name evidence="8" type="ORF">DB88DRAFT_519194</name>
</gene>
<keyword evidence="4 7" id="KW-1133">Transmembrane helix</keyword>
<name>A0AAD9CYJ0_PAPLA</name>
<evidence type="ECO:0000256" key="6">
    <source>
        <dbReference type="SAM" id="MobiDB-lite"/>
    </source>
</evidence>
<comment type="caution">
    <text evidence="8">The sequence shown here is derived from an EMBL/GenBank/DDBJ whole genome shotgun (WGS) entry which is preliminary data.</text>
</comment>
<feature type="transmembrane region" description="Helical" evidence="7">
    <location>
        <begin position="401"/>
        <end position="421"/>
    </location>
</feature>
<evidence type="ECO:0000256" key="2">
    <source>
        <dbReference type="ARBA" id="ARBA00022448"/>
    </source>
</evidence>
<feature type="transmembrane region" description="Helical" evidence="7">
    <location>
        <begin position="296"/>
        <end position="318"/>
    </location>
</feature>
<dbReference type="GO" id="GO:0016020">
    <property type="term" value="C:membrane"/>
    <property type="evidence" value="ECO:0007669"/>
    <property type="project" value="UniProtKB-SubCell"/>
</dbReference>
<organism evidence="8 9">
    <name type="scientific">Papiliotrema laurentii</name>
    <name type="common">Cryptococcus laurentii</name>
    <dbReference type="NCBI Taxonomy" id="5418"/>
    <lineage>
        <taxon>Eukaryota</taxon>
        <taxon>Fungi</taxon>
        <taxon>Dikarya</taxon>
        <taxon>Basidiomycota</taxon>
        <taxon>Agaricomycotina</taxon>
        <taxon>Tremellomycetes</taxon>
        <taxon>Tremellales</taxon>
        <taxon>Rhynchogastremaceae</taxon>
        <taxon>Papiliotrema</taxon>
    </lineage>
</organism>
<dbReference type="AlphaFoldDB" id="A0AAD9CYJ0"/>
<evidence type="ECO:0000313" key="9">
    <source>
        <dbReference type="Proteomes" id="UP001182556"/>
    </source>
</evidence>
<dbReference type="PIRSF" id="PIRSF006060">
    <property type="entry name" value="AA_transporter"/>
    <property type="match status" value="1"/>
</dbReference>
<dbReference type="Pfam" id="PF13520">
    <property type="entry name" value="AA_permease_2"/>
    <property type="match status" value="1"/>
</dbReference>
<dbReference type="EMBL" id="JAODAN010000011">
    <property type="protein sequence ID" value="KAK1921486.1"/>
    <property type="molecule type" value="Genomic_DNA"/>
</dbReference>
<feature type="region of interest" description="Disordered" evidence="6">
    <location>
        <begin position="1"/>
        <end position="20"/>
    </location>
</feature>
<dbReference type="Proteomes" id="UP001182556">
    <property type="component" value="Unassembled WGS sequence"/>
</dbReference>
<keyword evidence="5 7" id="KW-0472">Membrane</keyword>
<comment type="subcellular location">
    <subcellularLocation>
        <location evidence="1">Membrane</location>
        <topology evidence="1">Multi-pass membrane protein</topology>
    </subcellularLocation>
</comment>
<accession>A0AAD9CYJ0</accession>
<dbReference type="PANTHER" id="PTHR45649:SF3">
    <property type="entry name" value="POLYAMINE TRANSPORTER TPO5"/>
    <property type="match status" value="1"/>
</dbReference>
<keyword evidence="2" id="KW-0813">Transport</keyword>
<reference evidence="8" key="1">
    <citation type="submission" date="2023-02" db="EMBL/GenBank/DDBJ databases">
        <title>Identification and recombinant expression of a fungal hydrolase from Papiliotrema laurentii that hydrolyzes apple cutin and clears colloidal polyester polyurethane.</title>
        <authorList>
            <consortium name="DOE Joint Genome Institute"/>
            <person name="Roman V.A."/>
            <person name="Bojanowski C."/>
            <person name="Crable B.R."/>
            <person name="Wagner D.N."/>
            <person name="Hung C.S."/>
            <person name="Nadeau L.J."/>
            <person name="Schratz L."/>
            <person name="Haridas S."/>
            <person name="Pangilinan J."/>
            <person name="Lipzen A."/>
            <person name="Na H."/>
            <person name="Yan M."/>
            <person name="Ng V."/>
            <person name="Grigoriev I.V."/>
            <person name="Spatafora J.W."/>
            <person name="Barlow D."/>
            <person name="Biffinger J."/>
            <person name="Kelley-Loughnane N."/>
            <person name="Varaljay V.A."/>
            <person name="Crookes-Goodson W.J."/>
        </authorList>
    </citation>
    <scope>NUCLEOTIDE SEQUENCE</scope>
    <source>
        <strain evidence="8">5307AH</strain>
    </source>
</reference>
<dbReference type="GO" id="GO:0022857">
    <property type="term" value="F:transmembrane transporter activity"/>
    <property type="evidence" value="ECO:0007669"/>
    <property type="project" value="InterPro"/>
</dbReference>
<evidence type="ECO:0000256" key="5">
    <source>
        <dbReference type="ARBA" id="ARBA00023136"/>
    </source>
</evidence>
<feature type="transmembrane region" description="Helical" evidence="7">
    <location>
        <begin position="497"/>
        <end position="518"/>
    </location>
</feature>
<feature type="transmembrane region" description="Helical" evidence="7">
    <location>
        <begin position="63"/>
        <end position="85"/>
    </location>
</feature>
<keyword evidence="3 7" id="KW-0812">Transmembrane</keyword>
<evidence type="ECO:0000313" key="8">
    <source>
        <dbReference type="EMBL" id="KAK1921486.1"/>
    </source>
</evidence>
<feature type="transmembrane region" description="Helical" evidence="7">
    <location>
        <begin position="97"/>
        <end position="127"/>
    </location>
</feature>